<dbReference type="InterPro" id="IPR007688">
    <property type="entry name" value="Conjugal_tfr_TrbL/VirB6"/>
</dbReference>
<dbReference type="Pfam" id="PF04610">
    <property type="entry name" value="TrbL"/>
    <property type="match status" value="1"/>
</dbReference>
<feature type="transmembrane region" description="Helical" evidence="4">
    <location>
        <begin position="40"/>
        <end position="58"/>
    </location>
</feature>
<reference evidence="5" key="1">
    <citation type="journal article" date="2019" name="Sci. Rep.">
        <title>Draft genome of Tanacetum cinerariifolium, the natural source of mosquito coil.</title>
        <authorList>
            <person name="Yamashiro T."/>
            <person name="Shiraishi A."/>
            <person name="Satake H."/>
            <person name="Nakayama K."/>
        </authorList>
    </citation>
    <scope>NUCLEOTIDE SEQUENCE</scope>
</reference>
<evidence type="ECO:0000313" key="5">
    <source>
        <dbReference type="EMBL" id="GFD19270.1"/>
    </source>
</evidence>
<keyword evidence="1 4" id="KW-0812">Transmembrane</keyword>
<organism evidence="5">
    <name type="scientific">Tanacetum cinerariifolium</name>
    <name type="common">Dalmatian daisy</name>
    <name type="synonym">Chrysanthemum cinerariifolium</name>
    <dbReference type="NCBI Taxonomy" id="118510"/>
    <lineage>
        <taxon>Eukaryota</taxon>
        <taxon>Viridiplantae</taxon>
        <taxon>Streptophyta</taxon>
        <taxon>Embryophyta</taxon>
        <taxon>Tracheophyta</taxon>
        <taxon>Spermatophyta</taxon>
        <taxon>Magnoliopsida</taxon>
        <taxon>eudicotyledons</taxon>
        <taxon>Gunneridae</taxon>
        <taxon>Pentapetalae</taxon>
        <taxon>asterids</taxon>
        <taxon>campanulids</taxon>
        <taxon>Asterales</taxon>
        <taxon>Asteraceae</taxon>
        <taxon>Asteroideae</taxon>
        <taxon>Anthemideae</taxon>
        <taxon>Anthemidinae</taxon>
        <taxon>Tanacetum</taxon>
    </lineage>
</organism>
<dbReference type="GO" id="GO:0030255">
    <property type="term" value="P:protein secretion by the type IV secretion system"/>
    <property type="evidence" value="ECO:0007669"/>
    <property type="project" value="InterPro"/>
</dbReference>
<keyword evidence="3 4" id="KW-0472">Membrane</keyword>
<dbReference type="EMBL" id="BKCJ011313248">
    <property type="protein sequence ID" value="GFD19270.1"/>
    <property type="molecule type" value="Genomic_DNA"/>
</dbReference>
<dbReference type="AlphaFoldDB" id="A0A699UA23"/>
<name>A0A699UA23_TANCI</name>
<proteinExistence type="predicted"/>
<feature type="non-terminal residue" evidence="5">
    <location>
        <position position="128"/>
    </location>
</feature>
<sequence>MLVVAVQAHAAPPGGGGVLDDILDRFEKVASTWSTAMVNYASWLFWGLVLISMVWTYGMMILRKADMGEFFSETIRFLATTGFFWWILKNGPAISVSIIDTLRIISAKASGLGNTVTPSSIVDIGFDI</sequence>
<comment type="caution">
    <text evidence="5">The sequence shown here is derived from an EMBL/GenBank/DDBJ whole genome shotgun (WGS) entry which is preliminary data.</text>
</comment>
<keyword evidence="2 4" id="KW-1133">Transmembrane helix</keyword>
<evidence type="ECO:0000256" key="3">
    <source>
        <dbReference type="ARBA" id="ARBA00023136"/>
    </source>
</evidence>
<evidence type="ECO:0000256" key="4">
    <source>
        <dbReference type="SAM" id="Phobius"/>
    </source>
</evidence>
<evidence type="ECO:0000256" key="2">
    <source>
        <dbReference type="ARBA" id="ARBA00022989"/>
    </source>
</evidence>
<evidence type="ECO:0000256" key="1">
    <source>
        <dbReference type="ARBA" id="ARBA00022692"/>
    </source>
</evidence>
<feature type="transmembrane region" description="Helical" evidence="4">
    <location>
        <begin position="70"/>
        <end position="88"/>
    </location>
</feature>
<protein>
    <submittedName>
        <fullName evidence="5">Uncharacterized protein</fullName>
    </submittedName>
</protein>
<accession>A0A699UA23</accession>
<gene>
    <name evidence="5" type="ORF">Tci_891239</name>
</gene>